<keyword evidence="3" id="KW-1185">Reference proteome</keyword>
<accession>A0A5B7DDU9</accession>
<feature type="region of interest" description="Disordered" evidence="1">
    <location>
        <begin position="47"/>
        <end position="67"/>
    </location>
</feature>
<dbReference type="AlphaFoldDB" id="A0A5B7DDU9"/>
<evidence type="ECO:0000256" key="1">
    <source>
        <dbReference type="SAM" id="MobiDB-lite"/>
    </source>
</evidence>
<comment type="caution">
    <text evidence="2">The sequence shown here is derived from an EMBL/GenBank/DDBJ whole genome shotgun (WGS) entry which is preliminary data.</text>
</comment>
<dbReference type="EMBL" id="VSRR010000783">
    <property type="protein sequence ID" value="MPC19592.1"/>
    <property type="molecule type" value="Genomic_DNA"/>
</dbReference>
<protein>
    <submittedName>
        <fullName evidence="2">Uncharacterized protein</fullName>
    </submittedName>
</protein>
<reference evidence="2 3" key="1">
    <citation type="submission" date="2019-05" db="EMBL/GenBank/DDBJ databases">
        <title>Another draft genome of Portunus trituberculatus and its Hox gene families provides insights of decapod evolution.</title>
        <authorList>
            <person name="Jeong J.-H."/>
            <person name="Song I."/>
            <person name="Kim S."/>
            <person name="Choi T."/>
            <person name="Kim D."/>
            <person name="Ryu S."/>
            <person name="Kim W."/>
        </authorList>
    </citation>
    <scope>NUCLEOTIDE SEQUENCE [LARGE SCALE GENOMIC DNA]</scope>
    <source>
        <tissue evidence="2">Muscle</tissue>
    </source>
</reference>
<evidence type="ECO:0000313" key="3">
    <source>
        <dbReference type="Proteomes" id="UP000324222"/>
    </source>
</evidence>
<dbReference type="Proteomes" id="UP000324222">
    <property type="component" value="Unassembled WGS sequence"/>
</dbReference>
<proteinExistence type="predicted"/>
<evidence type="ECO:0000313" key="2">
    <source>
        <dbReference type="EMBL" id="MPC19592.1"/>
    </source>
</evidence>
<gene>
    <name evidence="2" type="ORF">E2C01_012510</name>
</gene>
<name>A0A5B7DDU9_PORTR</name>
<organism evidence="2 3">
    <name type="scientific">Portunus trituberculatus</name>
    <name type="common">Swimming crab</name>
    <name type="synonym">Neptunus trituberculatus</name>
    <dbReference type="NCBI Taxonomy" id="210409"/>
    <lineage>
        <taxon>Eukaryota</taxon>
        <taxon>Metazoa</taxon>
        <taxon>Ecdysozoa</taxon>
        <taxon>Arthropoda</taxon>
        <taxon>Crustacea</taxon>
        <taxon>Multicrustacea</taxon>
        <taxon>Malacostraca</taxon>
        <taxon>Eumalacostraca</taxon>
        <taxon>Eucarida</taxon>
        <taxon>Decapoda</taxon>
        <taxon>Pleocyemata</taxon>
        <taxon>Brachyura</taxon>
        <taxon>Eubrachyura</taxon>
        <taxon>Portunoidea</taxon>
        <taxon>Portunidae</taxon>
        <taxon>Portuninae</taxon>
        <taxon>Portunus</taxon>
    </lineage>
</organism>
<sequence>MKGDFSICIEDLEHTTVVNNNNRTSATARTTPYHCMDKVTSDINTTASTPLIDQGDADSFSSPSQGSVAARRMILVERIPS</sequence>